<accession>A0A975FPS0</accession>
<keyword evidence="1 5" id="KW-0349">Heme</keyword>
<dbReference type="KEGG" id="aarc:G127AT_01385"/>
<dbReference type="GO" id="GO:0020037">
    <property type="term" value="F:heme binding"/>
    <property type="evidence" value="ECO:0007669"/>
    <property type="project" value="InterPro"/>
</dbReference>
<feature type="domain" description="Globin" evidence="6">
    <location>
        <begin position="1"/>
        <end position="134"/>
    </location>
</feature>
<dbReference type="AlphaFoldDB" id="A0A975FPS0"/>
<reference evidence="7" key="1">
    <citation type="submission" date="2021-03" db="EMBL/GenBank/DDBJ databases">
        <title>Agromyces archimandritus sp. nov., isolated from the cockroach Archimandrita tessellata.</title>
        <authorList>
            <person name="Guzman J."/>
            <person name="Ortuzar M."/>
            <person name="Poehlein A."/>
            <person name="Daniel R."/>
            <person name="Trujillo M."/>
            <person name="Vilcinskas A."/>
        </authorList>
    </citation>
    <scope>NUCLEOTIDE SEQUENCE</scope>
    <source>
        <strain evidence="7">G127AT</strain>
    </source>
</reference>
<dbReference type="Gene3D" id="1.10.490.10">
    <property type="entry name" value="Globins"/>
    <property type="match status" value="1"/>
</dbReference>
<dbReference type="PANTHER" id="PTHR43396">
    <property type="entry name" value="FLAVOHEMOPROTEIN"/>
    <property type="match status" value="1"/>
</dbReference>
<dbReference type="InterPro" id="IPR009050">
    <property type="entry name" value="Globin-like_sf"/>
</dbReference>
<dbReference type="GO" id="GO:0005344">
    <property type="term" value="F:oxygen carrier activity"/>
    <property type="evidence" value="ECO:0007669"/>
    <property type="project" value="UniProtKB-KW"/>
</dbReference>
<evidence type="ECO:0000256" key="1">
    <source>
        <dbReference type="ARBA" id="ARBA00022617"/>
    </source>
</evidence>
<dbReference type="RefSeq" id="WP_210899059.1">
    <property type="nucleotide sequence ID" value="NZ_CP071696.1"/>
</dbReference>
<evidence type="ECO:0000256" key="2">
    <source>
        <dbReference type="ARBA" id="ARBA00022621"/>
    </source>
</evidence>
<name>A0A975FPS0_9MICO</name>
<organism evidence="7 8">
    <name type="scientific">Agromyces archimandritae</name>
    <dbReference type="NCBI Taxonomy" id="2781962"/>
    <lineage>
        <taxon>Bacteria</taxon>
        <taxon>Bacillati</taxon>
        <taxon>Actinomycetota</taxon>
        <taxon>Actinomycetes</taxon>
        <taxon>Micrococcales</taxon>
        <taxon>Microbacteriaceae</taxon>
        <taxon>Agromyces</taxon>
    </lineage>
</organism>
<keyword evidence="4" id="KW-0408">Iron</keyword>
<keyword evidence="8" id="KW-1185">Reference proteome</keyword>
<keyword evidence="3" id="KW-0479">Metal-binding</keyword>
<dbReference type="GO" id="GO:0046210">
    <property type="term" value="P:nitric oxide catabolic process"/>
    <property type="evidence" value="ECO:0007669"/>
    <property type="project" value="TreeGrafter"/>
</dbReference>
<dbReference type="GO" id="GO:0071500">
    <property type="term" value="P:cellular response to nitrosative stress"/>
    <property type="evidence" value="ECO:0007669"/>
    <property type="project" value="TreeGrafter"/>
</dbReference>
<dbReference type="GO" id="GO:0008941">
    <property type="term" value="F:nitric oxide dioxygenase NAD(P)H activity"/>
    <property type="evidence" value="ECO:0007669"/>
    <property type="project" value="TreeGrafter"/>
</dbReference>
<evidence type="ECO:0000256" key="3">
    <source>
        <dbReference type="ARBA" id="ARBA00022723"/>
    </source>
</evidence>
<evidence type="ECO:0000313" key="7">
    <source>
        <dbReference type="EMBL" id="QTX04936.1"/>
    </source>
</evidence>
<evidence type="ECO:0000256" key="4">
    <source>
        <dbReference type="ARBA" id="ARBA00023004"/>
    </source>
</evidence>
<dbReference type="InterPro" id="IPR012292">
    <property type="entry name" value="Globin/Proto"/>
</dbReference>
<dbReference type="SUPFAM" id="SSF46458">
    <property type="entry name" value="Globin-like"/>
    <property type="match status" value="1"/>
</dbReference>
<dbReference type="CDD" id="cd12131">
    <property type="entry name" value="HGbI-like"/>
    <property type="match status" value="1"/>
</dbReference>
<evidence type="ECO:0000259" key="6">
    <source>
        <dbReference type="PROSITE" id="PS01033"/>
    </source>
</evidence>
<dbReference type="PROSITE" id="PS01033">
    <property type="entry name" value="GLOBIN"/>
    <property type="match status" value="1"/>
</dbReference>
<dbReference type="Pfam" id="PF00042">
    <property type="entry name" value="Globin"/>
    <property type="match status" value="1"/>
</dbReference>
<dbReference type="Proteomes" id="UP000671914">
    <property type="component" value="Chromosome"/>
</dbReference>
<comment type="similarity">
    <text evidence="5">Belongs to the globin family.</text>
</comment>
<dbReference type="GO" id="GO:0071949">
    <property type="term" value="F:FAD binding"/>
    <property type="evidence" value="ECO:0007669"/>
    <property type="project" value="TreeGrafter"/>
</dbReference>
<gene>
    <name evidence="7" type="ORF">G127AT_01385</name>
</gene>
<dbReference type="InterPro" id="IPR000971">
    <property type="entry name" value="Globin"/>
</dbReference>
<sequence length="138" mass="14892">MDQQQIDLVQTSFAKVAPIADTASALFYDDLFERAPGVRPLFSEDLTEQRRKLMQMLGFAVAGLSDWEQAVPAVRELGARHSSYGAEPAHFAAVGASLLATLEKGLGDDFTPEVREAWTTAFGIIAAEMQAGMESQAA</sequence>
<evidence type="ECO:0000313" key="8">
    <source>
        <dbReference type="Proteomes" id="UP000671914"/>
    </source>
</evidence>
<evidence type="ECO:0000256" key="5">
    <source>
        <dbReference type="RuleBase" id="RU000356"/>
    </source>
</evidence>
<dbReference type="EMBL" id="CP071696">
    <property type="protein sequence ID" value="QTX04936.1"/>
    <property type="molecule type" value="Genomic_DNA"/>
</dbReference>
<dbReference type="GO" id="GO:0019825">
    <property type="term" value="F:oxygen binding"/>
    <property type="evidence" value="ECO:0007669"/>
    <property type="project" value="InterPro"/>
</dbReference>
<protein>
    <recommendedName>
        <fullName evidence="6">Globin domain-containing protein</fullName>
    </recommendedName>
</protein>
<dbReference type="PANTHER" id="PTHR43396:SF3">
    <property type="entry name" value="FLAVOHEMOPROTEIN"/>
    <property type="match status" value="1"/>
</dbReference>
<dbReference type="PRINTS" id="PR01907">
    <property type="entry name" value="WORMGLOBIN"/>
</dbReference>
<proteinExistence type="inferred from homology"/>
<keyword evidence="2 5" id="KW-0561">Oxygen transport</keyword>
<keyword evidence="5" id="KW-0813">Transport</keyword>
<dbReference type="GO" id="GO:0046872">
    <property type="term" value="F:metal ion binding"/>
    <property type="evidence" value="ECO:0007669"/>
    <property type="project" value="UniProtKB-KW"/>
</dbReference>